<evidence type="ECO:0000256" key="3">
    <source>
        <dbReference type="ARBA" id="ARBA00022989"/>
    </source>
</evidence>
<name>A0A1F7FC87_UNCRA</name>
<evidence type="ECO:0000259" key="6">
    <source>
        <dbReference type="Pfam" id="PF06305"/>
    </source>
</evidence>
<evidence type="ECO:0000256" key="5">
    <source>
        <dbReference type="SAM" id="Phobius"/>
    </source>
</evidence>
<dbReference type="Pfam" id="PF06305">
    <property type="entry name" value="LapA_dom"/>
    <property type="match status" value="1"/>
</dbReference>
<evidence type="ECO:0000313" key="7">
    <source>
        <dbReference type="EMBL" id="OGK04253.1"/>
    </source>
</evidence>
<gene>
    <name evidence="7" type="ORF">A2519_17995</name>
</gene>
<keyword evidence="2 5" id="KW-0812">Transmembrane</keyword>
<accession>A0A1F7FC87</accession>
<protein>
    <recommendedName>
        <fullName evidence="6">Lipopolysaccharide assembly protein A domain-containing protein</fullName>
    </recommendedName>
</protein>
<evidence type="ECO:0000256" key="2">
    <source>
        <dbReference type="ARBA" id="ARBA00022692"/>
    </source>
</evidence>
<dbReference type="Proteomes" id="UP000179243">
    <property type="component" value="Unassembled WGS sequence"/>
</dbReference>
<sequence>MWAIRWFFIVGILFVAVVFIMSNRNLFEGDPIEISFLIKRVEWKPYFLMLVSFGAGFLTWFVVSLFNYFKMKTELSGKNKVIKNLKDELNDYRNVSLQAGASDLEKTMIINGKESASLRVPRPESEGQLPL</sequence>
<keyword evidence="4 5" id="KW-0472">Membrane</keyword>
<feature type="transmembrane region" description="Helical" evidence="5">
    <location>
        <begin position="7"/>
        <end position="26"/>
    </location>
</feature>
<dbReference type="AlphaFoldDB" id="A0A1F7FC87"/>
<organism evidence="7 8">
    <name type="scientific">Candidatus Raymondbacteria bacterium RIFOXYD12_FULL_49_13</name>
    <dbReference type="NCBI Taxonomy" id="1817890"/>
    <lineage>
        <taxon>Bacteria</taxon>
        <taxon>Raymondiibacteriota</taxon>
    </lineage>
</organism>
<dbReference type="InterPro" id="IPR010445">
    <property type="entry name" value="LapA_dom"/>
</dbReference>
<proteinExistence type="predicted"/>
<evidence type="ECO:0000256" key="4">
    <source>
        <dbReference type="ARBA" id="ARBA00023136"/>
    </source>
</evidence>
<evidence type="ECO:0000256" key="1">
    <source>
        <dbReference type="ARBA" id="ARBA00022475"/>
    </source>
</evidence>
<evidence type="ECO:0000313" key="8">
    <source>
        <dbReference type="Proteomes" id="UP000179243"/>
    </source>
</evidence>
<keyword evidence="3 5" id="KW-1133">Transmembrane helix</keyword>
<feature type="domain" description="Lipopolysaccharide assembly protein A" evidence="6">
    <location>
        <begin position="30"/>
        <end position="90"/>
    </location>
</feature>
<reference evidence="7 8" key="1">
    <citation type="journal article" date="2016" name="Nat. Commun.">
        <title>Thousands of microbial genomes shed light on interconnected biogeochemical processes in an aquifer system.</title>
        <authorList>
            <person name="Anantharaman K."/>
            <person name="Brown C.T."/>
            <person name="Hug L.A."/>
            <person name="Sharon I."/>
            <person name="Castelle C.J."/>
            <person name="Probst A.J."/>
            <person name="Thomas B.C."/>
            <person name="Singh A."/>
            <person name="Wilkins M.J."/>
            <person name="Karaoz U."/>
            <person name="Brodie E.L."/>
            <person name="Williams K.H."/>
            <person name="Hubbard S.S."/>
            <person name="Banfield J.F."/>
        </authorList>
    </citation>
    <scope>NUCLEOTIDE SEQUENCE [LARGE SCALE GENOMIC DNA]</scope>
</reference>
<dbReference type="EMBL" id="MFYX01000074">
    <property type="protein sequence ID" value="OGK04253.1"/>
    <property type="molecule type" value="Genomic_DNA"/>
</dbReference>
<dbReference type="GO" id="GO:0005886">
    <property type="term" value="C:plasma membrane"/>
    <property type="evidence" value="ECO:0007669"/>
    <property type="project" value="InterPro"/>
</dbReference>
<feature type="transmembrane region" description="Helical" evidence="5">
    <location>
        <begin position="46"/>
        <end position="69"/>
    </location>
</feature>
<comment type="caution">
    <text evidence="7">The sequence shown here is derived from an EMBL/GenBank/DDBJ whole genome shotgun (WGS) entry which is preliminary data.</text>
</comment>
<keyword evidence="1" id="KW-1003">Cell membrane</keyword>